<dbReference type="Gene3D" id="1.10.1760.20">
    <property type="match status" value="1"/>
</dbReference>
<keyword evidence="1 3" id="KW-0812">Transmembrane</keyword>
<protein>
    <submittedName>
        <fullName evidence="4">Uncharacterized membrane protein</fullName>
    </submittedName>
</protein>
<dbReference type="GO" id="GO:0016020">
    <property type="term" value="C:membrane"/>
    <property type="evidence" value="ECO:0007669"/>
    <property type="project" value="InterPro"/>
</dbReference>
<feature type="transmembrane region" description="Helical" evidence="3">
    <location>
        <begin position="162"/>
        <end position="179"/>
    </location>
</feature>
<evidence type="ECO:0000256" key="1">
    <source>
        <dbReference type="ARBA" id="ARBA00022692"/>
    </source>
</evidence>
<sequence length="185" mass="20009">MNQKIALNRNENTTLKETSKTKDLVLTGLLTALVFIATKFINFQLPFSIHGGLIHLGNTMLFAAAIVFGGKKGAISGAFGMGLFDLVSGWAVWAPFTFIIRGVMGWVIGTVANGKGRNGDSFRWNIIAILIGSVWMIAGYYVAEVIIYGNWYTPITAIPGDITQIVIGIILGLPLVTALKKSKMM</sequence>
<dbReference type="STRING" id="426128.SAMN05660297_03619"/>
<evidence type="ECO:0000313" key="4">
    <source>
        <dbReference type="EMBL" id="SET82337.1"/>
    </source>
</evidence>
<dbReference type="Pfam" id="PF07155">
    <property type="entry name" value="ECF-ribofla_trS"/>
    <property type="match status" value="1"/>
</dbReference>
<dbReference type="InterPro" id="IPR009825">
    <property type="entry name" value="ECF_substrate-spec-like"/>
</dbReference>
<name>A0A1I0HH59_9FIRM</name>
<keyword evidence="2 3" id="KW-1133">Transmembrane helix</keyword>
<reference evidence="4 5" key="1">
    <citation type="submission" date="2016-10" db="EMBL/GenBank/DDBJ databases">
        <authorList>
            <person name="de Groot N.N."/>
        </authorList>
    </citation>
    <scope>NUCLEOTIDE SEQUENCE [LARGE SCALE GENOMIC DNA]</scope>
    <source>
        <strain evidence="4 5">DSM 18979</strain>
    </source>
</reference>
<feature type="transmembrane region" description="Helical" evidence="3">
    <location>
        <begin position="90"/>
        <end position="112"/>
    </location>
</feature>
<dbReference type="RefSeq" id="WP_090447078.1">
    <property type="nucleotide sequence ID" value="NZ_FOHU01000042.1"/>
</dbReference>
<dbReference type="OrthoDB" id="411368at2"/>
<dbReference type="Proteomes" id="UP000199568">
    <property type="component" value="Unassembled WGS sequence"/>
</dbReference>
<keyword evidence="3" id="KW-0472">Membrane</keyword>
<proteinExistence type="predicted"/>
<dbReference type="PANTHER" id="PTHR37815:SF3">
    <property type="entry name" value="UPF0397 PROTEIN SPR0429"/>
    <property type="match status" value="1"/>
</dbReference>
<feature type="transmembrane region" description="Helical" evidence="3">
    <location>
        <begin position="24"/>
        <end position="41"/>
    </location>
</feature>
<keyword evidence="5" id="KW-1185">Reference proteome</keyword>
<evidence type="ECO:0000313" key="5">
    <source>
        <dbReference type="Proteomes" id="UP000199568"/>
    </source>
</evidence>
<gene>
    <name evidence="4" type="ORF">SAMN05660297_03619</name>
</gene>
<feature type="transmembrane region" description="Helical" evidence="3">
    <location>
        <begin position="53"/>
        <end position="70"/>
    </location>
</feature>
<dbReference type="AlphaFoldDB" id="A0A1I0HH59"/>
<dbReference type="PANTHER" id="PTHR37815">
    <property type="entry name" value="UPF0397 PROTEIN BC_2624-RELATED"/>
    <property type="match status" value="1"/>
</dbReference>
<evidence type="ECO:0000256" key="3">
    <source>
        <dbReference type="SAM" id="Phobius"/>
    </source>
</evidence>
<feature type="transmembrane region" description="Helical" evidence="3">
    <location>
        <begin position="124"/>
        <end position="142"/>
    </location>
</feature>
<accession>A0A1I0HH59</accession>
<evidence type="ECO:0000256" key="2">
    <source>
        <dbReference type="ARBA" id="ARBA00022989"/>
    </source>
</evidence>
<organism evidence="4 5">
    <name type="scientific">Natronincola peptidivorans</name>
    <dbReference type="NCBI Taxonomy" id="426128"/>
    <lineage>
        <taxon>Bacteria</taxon>
        <taxon>Bacillati</taxon>
        <taxon>Bacillota</taxon>
        <taxon>Clostridia</taxon>
        <taxon>Peptostreptococcales</taxon>
        <taxon>Natronincolaceae</taxon>
        <taxon>Natronincola</taxon>
    </lineage>
</organism>
<dbReference type="EMBL" id="FOHU01000042">
    <property type="protein sequence ID" value="SET82337.1"/>
    <property type="molecule type" value="Genomic_DNA"/>
</dbReference>